<dbReference type="KEGG" id="rid:RIdsm_03412"/>
<dbReference type="AlphaFoldDB" id="A0A0T5P846"/>
<dbReference type="EMBL" id="CP031598">
    <property type="protein sequence ID" value="QEW27596.1"/>
    <property type="molecule type" value="Genomic_DNA"/>
</dbReference>
<accession>A0A0T5P846</accession>
<evidence type="ECO:0000313" key="2">
    <source>
        <dbReference type="EMBL" id="QEW27596.1"/>
    </source>
</evidence>
<gene>
    <name evidence="2" type="ORF">RIdsm_03412</name>
    <name evidence="1" type="ORF">XM52_14155</name>
</gene>
<dbReference type="RefSeq" id="WP_057816797.1">
    <property type="nucleotide sequence ID" value="NZ_CP031598.1"/>
</dbReference>
<proteinExistence type="predicted"/>
<evidence type="ECO:0000313" key="4">
    <source>
        <dbReference type="Proteomes" id="UP000325785"/>
    </source>
</evidence>
<protein>
    <submittedName>
        <fullName evidence="1">Uncharacterized protein</fullName>
    </submittedName>
</protein>
<reference evidence="2 4" key="2">
    <citation type="submission" date="2018-08" db="EMBL/GenBank/DDBJ databases">
        <title>Genetic Globetrotter - A new plasmid hitch-hiking vast phylogenetic and geographic distances.</title>
        <authorList>
            <person name="Vollmers J."/>
            <person name="Petersen J."/>
        </authorList>
    </citation>
    <scope>NUCLEOTIDE SEQUENCE [LARGE SCALE GENOMIC DNA]</scope>
    <source>
        <strain evidence="2 4">DSM 26383</strain>
    </source>
</reference>
<reference evidence="1 3" key="1">
    <citation type="submission" date="2015-04" db="EMBL/GenBank/DDBJ databases">
        <title>The draft genome sequence of Roseovarius indicus B108T.</title>
        <authorList>
            <person name="Li G."/>
            <person name="Lai Q."/>
            <person name="Shao Z."/>
            <person name="Yan P."/>
        </authorList>
    </citation>
    <scope>NUCLEOTIDE SEQUENCE [LARGE SCALE GENOMIC DNA]</scope>
    <source>
        <strain evidence="1 3">B108</strain>
    </source>
</reference>
<evidence type="ECO:0000313" key="3">
    <source>
        <dbReference type="Proteomes" id="UP000051401"/>
    </source>
</evidence>
<organism evidence="1 3">
    <name type="scientific">Roseovarius indicus</name>
    <dbReference type="NCBI Taxonomy" id="540747"/>
    <lineage>
        <taxon>Bacteria</taxon>
        <taxon>Pseudomonadati</taxon>
        <taxon>Pseudomonadota</taxon>
        <taxon>Alphaproteobacteria</taxon>
        <taxon>Rhodobacterales</taxon>
        <taxon>Roseobacteraceae</taxon>
        <taxon>Roseovarius</taxon>
    </lineage>
</organism>
<evidence type="ECO:0000313" key="1">
    <source>
        <dbReference type="EMBL" id="KRS17213.1"/>
    </source>
</evidence>
<name>A0A0T5P846_9RHOB</name>
<keyword evidence="3" id="KW-1185">Reference proteome</keyword>
<sequence>MARDRWHIVEEAGVLTVARRWPARFDVAARTVLPVVNKMRLARQVRQDVWRALRRLKGFAPVVRVAPEGGMLAVTAGGQVDGPVARAQAEAKIARVLADAGNRQRWIRWAS</sequence>
<dbReference type="STRING" id="540747.SAMN04488031_108184"/>
<dbReference type="Proteomes" id="UP000051401">
    <property type="component" value="Unassembled WGS sequence"/>
</dbReference>
<dbReference type="EMBL" id="LAXI01000008">
    <property type="protein sequence ID" value="KRS17213.1"/>
    <property type="molecule type" value="Genomic_DNA"/>
</dbReference>
<dbReference type="PATRIC" id="fig|540747.5.peg.5900"/>
<dbReference type="Proteomes" id="UP000325785">
    <property type="component" value="Chromosome"/>
</dbReference>